<protein>
    <recommendedName>
        <fullName evidence="9">G-protein coupled receptors family 1 profile domain-containing protein</fullName>
    </recommendedName>
</protein>
<evidence type="ECO:0000256" key="6">
    <source>
        <dbReference type="ARBA" id="ARBA00023136"/>
    </source>
</evidence>
<feature type="transmembrane region" description="Helical" evidence="8">
    <location>
        <begin position="21"/>
        <end position="45"/>
    </location>
</feature>
<dbReference type="Gene3D" id="1.20.1070.10">
    <property type="entry name" value="Rhodopsin 7-helix transmembrane proteins"/>
    <property type="match status" value="1"/>
</dbReference>
<dbReference type="GO" id="GO:0032870">
    <property type="term" value="P:cellular response to hormone stimulus"/>
    <property type="evidence" value="ECO:0007669"/>
    <property type="project" value="TreeGrafter"/>
</dbReference>
<dbReference type="InterPro" id="IPR017452">
    <property type="entry name" value="GPCR_Rhodpsn_7TM"/>
</dbReference>
<dbReference type="AlphaFoldDB" id="A0AAW1DDS0"/>
<name>A0AAW1DDS0_9HEMI</name>
<gene>
    <name evidence="10" type="ORF">O3M35_008582</name>
</gene>
<dbReference type="Proteomes" id="UP001461498">
    <property type="component" value="Unassembled WGS sequence"/>
</dbReference>
<evidence type="ECO:0000313" key="11">
    <source>
        <dbReference type="Proteomes" id="UP001461498"/>
    </source>
</evidence>
<keyword evidence="5 8" id="KW-1133">Transmembrane helix</keyword>
<evidence type="ECO:0000256" key="7">
    <source>
        <dbReference type="ARBA" id="ARBA00023170"/>
    </source>
</evidence>
<keyword evidence="3" id="KW-1003">Cell membrane</keyword>
<dbReference type="InterPro" id="IPR000276">
    <property type="entry name" value="GPCR_Rhodpsn"/>
</dbReference>
<keyword evidence="11" id="KW-1185">Reference proteome</keyword>
<evidence type="ECO:0000313" key="10">
    <source>
        <dbReference type="EMBL" id="KAK9506694.1"/>
    </source>
</evidence>
<evidence type="ECO:0000256" key="1">
    <source>
        <dbReference type="ARBA" id="ARBA00004651"/>
    </source>
</evidence>
<feature type="transmembrane region" description="Helical" evidence="8">
    <location>
        <begin position="60"/>
        <end position="81"/>
    </location>
</feature>
<dbReference type="PROSITE" id="PS50262">
    <property type="entry name" value="G_PROTEIN_RECEP_F1_2"/>
    <property type="match status" value="1"/>
</dbReference>
<comment type="subcellular location">
    <subcellularLocation>
        <location evidence="1">Cell membrane</location>
        <topology evidence="1">Multi-pass membrane protein</topology>
    </subcellularLocation>
</comment>
<organism evidence="10 11">
    <name type="scientific">Rhynocoris fuscipes</name>
    <dbReference type="NCBI Taxonomy" id="488301"/>
    <lineage>
        <taxon>Eukaryota</taxon>
        <taxon>Metazoa</taxon>
        <taxon>Ecdysozoa</taxon>
        <taxon>Arthropoda</taxon>
        <taxon>Hexapoda</taxon>
        <taxon>Insecta</taxon>
        <taxon>Pterygota</taxon>
        <taxon>Neoptera</taxon>
        <taxon>Paraneoptera</taxon>
        <taxon>Hemiptera</taxon>
        <taxon>Heteroptera</taxon>
        <taxon>Panheteroptera</taxon>
        <taxon>Cimicomorpha</taxon>
        <taxon>Reduviidae</taxon>
        <taxon>Harpactorinae</taxon>
        <taxon>Harpactorini</taxon>
        <taxon>Rhynocoris</taxon>
    </lineage>
</organism>
<dbReference type="PRINTS" id="PR00237">
    <property type="entry name" value="GPCRRHODOPSN"/>
</dbReference>
<sequence length="114" mass="13522">MRLRRSDMTNIERARARTLKMTVTIVLAFIWCWTPYVVMTLWYMFDRESAEKVDPRLQDALFIMAVSNSCMNPLVYGSYALKCQKEWSSCFSNIFNSHLDRRSTGNSFYYVLVY</sequence>
<dbReference type="GO" id="GO:0042277">
    <property type="term" value="F:peptide binding"/>
    <property type="evidence" value="ECO:0007669"/>
    <property type="project" value="TreeGrafter"/>
</dbReference>
<dbReference type="GO" id="GO:0005886">
    <property type="term" value="C:plasma membrane"/>
    <property type="evidence" value="ECO:0007669"/>
    <property type="project" value="UniProtKB-SubCell"/>
</dbReference>
<reference evidence="10 11" key="1">
    <citation type="submission" date="2022-12" db="EMBL/GenBank/DDBJ databases">
        <title>Chromosome-level genome assembly of true bugs.</title>
        <authorList>
            <person name="Ma L."/>
            <person name="Li H."/>
        </authorList>
    </citation>
    <scope>NUCLEOTIDE SEQUENCE [LARGE SCALE GENOMIC DNA]</scope>
    <source>
        <strain evidence="10">Lab_2022b</strain>
    </source>
</reference>
<evidence type="ECO:0000256" key="3">
    <source>
        <dbReference type="ARBA" id="ARBA00022475"/>
    </source>
</evidence>
<dbReference type="PANTHER" id="PTHR24241:SF190">
    <property type="entry name" value="CARDIOACCELERATORY PEPTIDE RECEPTOR-LIKE PROTEIN"/>
    <property type="match status" value="1"/>
</dbReference>
<proteinExistence type="inferred from homology"/>
<evidence type="ECO:0000256" key="8">
    <source>
        <dbReference type="SAM" id="Phobius"/>
    </source>
</evidence>
<dbReference type="Pfam" id="PF00001">
    <property type="entry name" value="7tm_1"/>
    <property type="match status" value="1"/>
</dbReference>
<keyword evidence="6 8" id="KW-0472">Membrane</keyword>
<dbReference type="EMBL" id="JAPXFL010000005">
    <property type="protein sequence ID" value="KAK9506694.1"/>
    <property type="molecule type" value="Genomic_DNA"/>
</dbReference>
<evidence type="ECO:0000256" key="4">
    <source>
        <dbReference type="ARBA" id="ARBA00022692"/>
    </source>
</evidence>
<evidence type="ECO:0000256" key="2">
    <source>
        <dbReference type="ARBA" id="ARBA00010663"/>
    </source>
</evidence>
<comment type="caution">
    <text evidence="10">The sequence shown here is derived from an EMBL/GenBank/DDBJ whole genome shotgun (WGS) entry which is preliminary data.</text>
</comment>
<keyword evidence="4 8" id="KW-0812">Transmembrane</keyword>
<feature type="domain" description="G-protein coupled receptors family 1 profile" evidence="9">
    <location>
        <begin position="1"/>
        <end position="76"/>
    </location>
</feature>
<dbReference type="SUPFAM" id="SSF81321">
    <property type="entry name" value="Family A G protein-coupled receptor-like"/>
    <property type="match status" value="1"/>
</dbReference>
<evidence type="ECO:0000259" key="9">
    <source>
        <dbReference type="PROSITE" id="PS50262"/>
    </source>
</evidence>
<dbReference type="GO" id="GO:0004930">
    <property type="term" value="F:G protein-coupled receptor activity"/>
    <property type="evidence" value="ECO:0007669"/>
    <property type="project" value="InterPro"/>
</dbReference>
<evidence type="ECO:0000256" key="5">
    <source>
        <dbReference type="ARBA" id="ARBA00022989"/>
    </source>
</evidence>
<accession>A0AAW1DDS0</accession>
<keyword evidence="7" id="KW-0675">Receptor</keyword>
<dbReference type="PANTHER" id="PTHR24241">
    <property type="entry name" value="NEUROPEPTIDE RECEPTOR-RELATED G-PROTEIN COUPLED RECEPTOR"/>
    <property type="match status" value="1"/>
</dbReference>
<comment type="similarity">
    <text evidence="2">Belongs to the G-protein coupled receptor 1 family.</text>
</comment>